<evidence type="ECO:0000313" key="4">
    <source>
        <dbReference type="Proteomes" id="UP001378956"/>
    </source>
</evidence>
<feature type="transmembrane region" description="Helical" evidence="1">
    <location>
        <begin position="45"/>
        <end position="66"/>
    </location>
</feature>
<gene>
    <name evidence="3" type="ORF">WAE58_04515</name>
</gene>
<keyword evidence="4" id="KW-1185">Reference proteome</keyword>
<dbReference type="InterPro" id="IPR027417">
    <property type="entry name" value="P-loop_NTPase"/>
</dbReference>
<comment type="caution">
    <text evidence="3">The sequence shown here is derived from an EMBL/GenBank/DDBJ whole genome shotgun (WGS) entry which is preliminary data.</text>
</comment>
<organism evidence="3 4">
    <name type="scientific">Pedobacter panaciterrae</name>
    <dbReference type="NCBI Taxonomy" id="363849"/>
    <lineage>
        <taxon>Bacteria</taxon>
        <taxon>Pseudomonadati</taxon>
        <taxon>Bacteroidota</taxon>
        <taxon>Sphingobacteriia</taxon>
        <taxon>Sphingobacteriales</taxon>
        <taxon>Sphingobacteriaceae</taxon>
        <taxon>Pedobacter</taxon>
    </lineage>
</organism>
<keyword evidence="1" id="KW-0812">Transmembrane</keyword>
<sequence length="776" mass="89577">MKIKNKKMLKGLGVLTFTLAVMIIFSDLLVGLFDLLLVQPVLSKVGSSLLTDVSFILLTALIAGFSARVDFKKYGTQYRLQGVLVCFILIYLYQRVIGSHYTFAGFSIFPQLAYTDLLLLLPLLYLALLNFSLLGKKQTFSSGRNASAQKVIKSYLAQKTNYALLINGKRGTGKTYFMKHTVQPMIDNTLIDPNKEGYYTAIFISLYGLKSIDEIYFQLAVAIKPYLKHLTIQSGSVLAGILARGLVNLSGAGTVEEYVDAIKSAAKEDVQSSDFVMIFDDLDRISGGFSVDEFIGFVNSMVEHENNKVIIIADELKIEQKELYHAAREKSIGIVVDFRNDFPGSVADIVNGRFKDDVKFMEVFKALEADIFKVFKHWKSDNLRTFIYFLNHYQVIYACIDAQGDEPEIRLGKLKDAAEYCALFCIEFSKGAISFSSPNGINEPGRVNSYLTLRFQREMFKVMRKVEQEKNNEVPVARVVPYIESFALNFTQKNHYYFYQSIFDFVTGGDELDRQLLSQELKENVTDRIYKLTKEELVFQRLSYPQVYDLSNEEYIEANERMFRYALEGRYPLNRYGEIYFRFHSHPKIKTWPARETAEALIEAMLRHKDRFSHDPKLEVHRRHTDRSSFTVEEKNIDEMMWKINSALGVQDSMFRRRSLFDVFVENPEKFYDACNHDYLQKAVFDTWDFPSFLSVFKSMPPSAILEFNHFIKSRYAVIEDTSWVEYDFISNLFNKARTPSEEEDEPFTFRREVEDELLTILMDIIGRYSAINPSS</sequence>
<accession>A0ABU8NHF0</accession>
<evidence type="ECO:0000259" key="2">
    <source>
        <dbReference type="Pfam" id="PF07693"/>
    </source>
</evidence>
<dbReference type="Pfam" id="PF07693">
    <property type="entry name" value="KAP_NTPase"/>
    <property type="match status" value="1"/>
</dbReference>
<proteinExistence type="predicted"/>
<name>A0ABU8NHF0_9SPHI</name>
<dbReference type="Gene3D" id="3.40.50.300">
    <property type="entry name" value="P-loop containing nucleotide triphosphate hydrolases"/>
    <property type="match status" value="1"/>
</dbReference>
<keyword evidence="1" id="KW-0472">Membrane</keyword>
<dbReference type="RefSeq" id="WP_337715473.1">
    <property type="nucleotide sequence ID" value="NZ_JBBEUB010000001.1"/>
</dbReference>
<evidence type="ECO:0000256" key="1">
    <source>
        <dbReference type="SAM" id="Phobius"/>
    </source>
</evidence>
<dbReference type="SUPFAM" id="SSF52540">
    <property type="entry name" value="P-loop containing nucleoside triphosphate hydrolases"/>
    <property type="match status" value="1"/>
</dbReference>
<dbReference type="EMBL" id="JBBEUB010000001">
    <property type="protein sequence ID" value="MEJ2901670.1"/>
    <property type="molecule type" value="Genomic_DNA"/>
</dbReference>
<feature type="transmembrane region" description="Helical" evidence="1">
    <location>
        <begin position="78"/>
        <end position="97"/>
    </location>
</feature>
<feature type="transmembrane region" description="Helical" evidence="1">
    <location>
        <begin position="12"/>
        <end position="33"/>
    </location>
</feature>
<dbReference type="Proteomes" id="UP001378956">
    <property type="component" value="Unassembled WGS sequence"/>
</dbReference>
<protein>
    <submittedName>
        <fullName evidence="3">P-loop NTPase fold protein</fullName>
    </submittedName>
</protein>
<reference evidence="3 4" key="1">
    <citation type="submission" date="2024-03" db="EMBL/GenBank/DDBJ databases">
        <title>Sequence of Lycoming College Course Isolates.</title>
        <authorList>
            <person name="Plotts O."/>
            <person name="Newman J."/>
        </authorList>
    </citation>
    <scope>NUCLEOTIDE SEQUENCE [LARGE SCALE GENOMIC DNA]</scope>
    <source>
        <strain evidence="3 4">CJB-3</strain>
    </source>
</reference>
<evidence type="ECO:0000313" key="3">
    <source>
        <dbReference type="EMBL" id="MEJ2901670.1"/>
    </source>
</evidence>
<keyword evidence="1" id="KW-1133">Transmembrane helix</keyword>
<feature type="domain" description="KAP NTPase" evidence="2">
    <location>
        <begin position="159"/>
        <end position="320"/>
    </location>
</feature>
<dbReference type="InterPro" id="IPR011646">
    <property type="entry name" value="KAP_P-loop"/>
</dbReference>
<feature type="transmembrane region" description="Helical" evidence="1">
    <location>
        <begin position="117"/>
        <end position="135"/>
    </location>
</feature>